<sequence length="638" mass="73470">MNTDNVHRKFIFLVCVIACSLINVSAKFTQLAKVTEKQVIFNNLELLIPEKPQNVTIVTTFENKILLEWFASQEVSIYKQQGLGIQYEVNYKNIRMKKHSFKTLINANENIRFNLTNVIPCTEYELIIRCRYLSTNGIMSKWSNWTIKQHTITEPDNPYFAPQTSTNAFEIRGNSTFRNVKIYWTPVVREYRYCYSSFEYVINVESDGKFVKKINVDAERSSQLIKNMKANETYEFKIFSHNSIGFSKLFSTVIVQSEEKMPKSSEITSVSKVDHDYEVKWKSLDRDVVSNTLFWCILSQSDDCESVESLTINVTKNFANISESNSANYYKFGLATNTLHSSTGIKWFADNQQLMHTHKVYSIVFSVIGAVIVLVLLLVSYVIRKKLYAYIGKIRNIGIELPDGVKTIPGETFEPLKFALTFDDIKPVDRNRLKSSESQDSGVADCNEVKISFNKNTNKLTSVVHNNQQKSEKLNDIETKPYITLCEIENIAKRNENECVFDTQSNETIAMNEMRNQDSNENRQYIKFDQFFSAPDSSNSELSFSSLEDAEISSIINFPQFADENNYINKNCKHIIASKPSANSTTSHYIQVDQITSFFGNENVAQTNDITKKPYVTIEELEKRNEIKKRCSTRFKKT</sequence>
<dbReference type="OrthoDB" id="6513570at2759"/>
<name>A0A443SL86_9ACAR</name>
<accession>A0A443SL86</accession>
<gene>
    <name evidence="3" type="ORF">B4U80_13684</name>
</gene>
<organism evidence="3 4">
    <name type="scientific">Leptotrombidium deliense</name>
    <dbReference type="NCBI Taxonomy" id="299467"/>
    <lineage>
        <taxon>Eukaryota</taxon>
        <taxon>Metazoa</taxon>
        <taxon>Ecdysozoa</taxon>
        <taxon>Arthropoda</taxon>
        <taxon>Chelicerata</taxon>
        <taxon>Arachnida</taxon>
        <taxon>Acari</taxon>
        <taxon>Acariformes</taxon>
        <taxon>Trombidiformes</taxon>
        <taxon>Prostigmata</taxon>
        <taxon>Anystina</taxon>
        <taxon>Parasitengona</taxon>
        <taxon>Trombiculoidea</taxon>
        <taxon>Trombiculidae</taxon>
        <taxon>Leptotrombidium</taxon>
    </lineage>
</organism>
<feature type="domain" description="Fibronectin type-III" evidence="2">
    <location>
        <begin position="51"/>
        <end position="156"/>
    </location>
</feature>
<dbReference type="VEuPathDB" id="VectorBase:LDEU003784"/>
<dbReference type="AlphaFoldDB" id="A0A443SL86"/>
<keyword evidence="4" id="KW-1185">Reference proteome</keyword>
<dbReference type="STRING" id="299467.A0A443SL86"/>
<dbReference type="PROSITE" id="PS50853">
    <property type="entry name" value="FN3"/>
    <property type="match status" value="2"/>
</dbReference>
<reference evidence="3 4" key="1">
    <citation type="journal article" date="2018" name="Gigascience">
        <title>Genomes of trombidid mites reveal novel predicted allergens and laterally-transferred genes associated with secondary metabolism.</title>
        <authorList>
            <person name="Dong X."/>
            <person name="Chaisiri K."/>
            <person name="Xia D."/>
            <person name="Armstrong S.D."/>
            <person name="Fang Y."/>
            <person name="Donnelly M.J."/>
            <person name="Kadowaki T."/>
            <person name="McGarry J.W."/>
            <person name="Darby A.C."/>
            <person name="Makepeace B.L."/>
        </authorList>
    </citation>
    <scope>NUCLEOTIDE SEQUENCE [LARGE SCALE GENOMIC DNA]</scope>
    <source>
        <strain evidence="3">UoL-UT</strain>
    </source>
</reference>
<feature type="transmembrane region" description="Helical" evidence="1">
    <location>
        <begin position="360"/>
        <end position="383"/>
    </location>
</feature>
<protein>
    <recommendedName>
        <fullName evidence="2">Fibronectin type-III domain-containing protein</fullName>
    </recommendedName>
</protein>
<keyword evidence="1" id="KW-0472">Membrane</keyword>
<comment type="caution">
    <text evidence="3">The sequence shown here is derived from an EMBL/GenBank/DDBJ whole genome shotgun (WGS) entry which is preliminary data.</text>
</comment>
<dbReference type="EMBL" id="NCKV01001484">
    <property type="protein sequence ID" value="RWS28255.1"/>
    <property type="molecule type" value="Genomic_DNA"/>
</dbReference>
<dbReference type="SMART" id="SM00060">
    <property type="entry name" value="FN3"/>
    <property type="match status" value="2"/>
</dbReference>
<feature type="domain" description="Fibronectin type-III" evidence="2">
    <location>
        <begin position="161"/>
        <end position="260"/>
    </location>
</feature>
<dbReference type="InterPro" id="IPR003961">
    <property type="entry name" value="FN3_dom"/>
</dbReference>
<dbReference type="CDD" id="cd00063">
    <property type="entry name" value="FN3"/>
    <property type="match status" value="2"/>
</dbReference>
<dbReference type="InterPro" id="IPR036116">
    <property type="entry name" value="FN3_sf"/>
</dbReference>
<proteinExistence type="predicted"/>
<dbReference type="Gene3D" id="2.60.40.10">
    <property type="entry name" value="Immunoglobulins"/>
    <property type="match status" value="2"/>
</dbReference>
<keyword evidence="1" id="KW-0812">Transmembrane</keyword>
<evidence type="ECO:0000313" key="3">
    <source>
        <dbReference type="EMBL" id="RWS28255.1"/>
    </source>
</evidence>
<evidence type="ECO:0000256" key="1">
    <source>
        <dbReference type="SAM" id="Phobius"/>
    </source>
</evidence>
<dbReference type="SUPFAM" id="SSF49265">
    <property type="entry name" value="Fibronectin type III"/>
    <property type="match status" value="1"/>
</dbReference>
<dbReference type="Proteomes" id="UP000288716">
    <property type="component" value="Unassembled WGS sequence"/>
</dbReference>
<keyword evidence="1" id="KW-1133">Transmembrane helix</keyword>
<evidence type="ECO:0000259" key="2">
    <source>
        <dbReference type="PROSITE" id="PS50853"/>
    </source>
</evidence>
<evidence type="ECO:0000313" key="4">
    <source>
        <dbReference type="Proteomes" id="UP000288716"/>
    </source>
</evidence>
<dbReference type="InterPro" id="IPR013783">
    <property type="entry name" value="Ig-like_fold"/>
</dbReference>